<sequence length="769" mass="88268">MATQEHEMQVTRASVTLRKPDDWSKWLFTRKISADRNGLWEYVNPDLSPERLKMLEDERPKELEVRRFRNPLTDEQIDIPDLTATELATYNSWARRFDRDEARWLTKEKALRNLSLEIVQTIDVKHLDLILDCADAYSQLRTLKKHLCPSIGERNHQLRARYTAVCTRPKTANLDTWFDEWVTITRLLTEAKMPETTGNRAQEEFILSIRGLDDSWAATQLQDLIKKEQKNEEFPLIADLIAEFRSYYRRTRPIASGLGTFATLEVASSGNSQGSRTRTGPWTPRCLDGENHKFDNCPYVNQSVRTKGWKPDKAIQDKFTELRDSPTTNSIANALRATERGLKKKMKPQAEDQSSSLISMDDGQPARDRPHVNAVLQTAAATGLSAPPLLTRWMPALGRVLRTRDVAFMSSDGTEPVYPDRQILREVVTILDVPEPLEETDQEIELLLQSAQEDWSSLSWPEQAARTEQAKDTSHALPTPESTLGPTTRPEPEPEPEPEAVEKDESEIVEMPRGWEPIPAEAEAPDRRLNNAPRREEISGQVSESNVLTGKRQRKTLGTYFVAFAEALQQTELQKSRLHRDELPPPPKRWKDLEKHPFRQEFKAVAAEEFKSRRKKGCFKTTLATVVDSQRSVTKSTTEAELIALSATGGEMEWWTRVFQHIKFDLEVQPTIYCDNEQTVGIVKKEDERLHTKLRHVDTHQMWVRQEVQEGRLCVEWCPTAEMPADGLTKSLVRQKHAEFVRQLGLGNVRQLLTTQVDTPEITELRHWH</sequence>
<proteinExistence type="predicted"/>
<name>A0A922SZG2_9PLEO</name>
<evidence type="ECO:0000313" key="2">
    <source>
        <dbReference type="EMBL" id="KAI1515170.1"/>
    </source>
</evidence>
<feature type="compositionally biased region" description="Acidic residues" evidence="1">
    <location>
        <begin position="493"/>
        <end position="508"/>
    </location>
</feature>
<gene>
    <name evidence="2" type="ORF">Ptr86124_006493</name>
</gene>
<dbReference type="EMBL" id="NRDI02000007">
    <property type="protein sequence ID" value="KAI1515170.1"/>
    <property type="molecule type" value="Genomic_DNA"/>
</dbReference>
<dbReference type="Proteomes" id="UP000249757">
    <property type="component" value="Unassembled WGS sequence"/>
</dbReference>
<organism evidence="2 3">
    <name type="scientific">Pyrenophora tritici-repentis</name>
    <dbReference type="NCBI Taxonomy" id="45151"/>
    <lineage>
        <taxon>Eukaryota</taxon>
        <taxon>Fungi</taxon>
        <taxon>Dikarya</taxon>
        <taxon>Ascomycota</taxon>
        <taxon>Pezizomycotina</taxon>
        <taxon>Dothideomycetes</taxon>
        <taxon>Pleosporomycetidae</taxon>
        <taxon>Pleosporales</taxon>
        <taxon>Pleosporineae</taxon>
        <taxon>Pleosporaceae</taxon>
        <taxon>Pyrenophora</taxon>
    </lineage>
</organism>
<evidence type="ECO:0000256" key="1">
    <source>
        <dbReference type="SAM" id="MobiDB-lite"/>
    </source>
</evidence>
<evidence type="ECO:0000313" key="3">
    <source>
        <dbReference type="Proteomes" id="UP000249757"/>
    </source>
</evidence>
<comment type="caution">
    <text evidence="2">The sequence shown here is derived from an EMBL/GenBank/DDBJ whole genome shotgun (WGS) entry which is preliminary data.</text>
</comment>
<keyword evidence="3" id="KW-1185">Reference proteome</keyword>
<dbReference type="CDD" id="cd09272">
    <property type="entry name" value="RNase_HI_RT_Ty1"/>
    <property type="match status" value="1"/>
</dbReference>
<feature type="compositionally biased region" description="Basic and acidic residues" evidence="1">
    <location>
        <begin position="524"/>
        <end position="538"/>
    </location>
</feature>
<feature type="region of interest" description="Disordered" evidence="1">
    <location>
        <begin position="341"/>
        <end position="368"/>
    </location>
</feature>
<accession>A0A922SZG2</accession>
<dbReference type="AlphaFoldDB" id="A0A922SZG2"/>
<protein>
    <submittedName>
        <fullName evidence="2">Uncharacterized protein</fullName>
    </submittedName>
</protein>
<feature type="region of interest" description="Disordered" evidence="1">
    <location>
        <begin position="458"/>
        <end position="549"/>
    </location>
</feature>
<reference evidence="3" key="1">
    <citation type="journal article" date="2022" name="Microb. Genom.">
        <title>A global pangenome for the wheat fungal pathogen Pyrenophora tritici-repentis and prediction of effector protein structural homology.</title>
        <authorList>
            <person name="Moolhuijzen P.M."/>
            <person name="See P.T."/>
            <person name="Shi G."/>
            <person name="Powell H.R."/>
            <person name="Cockram J."/>
            <person name="Jorgensen L.N."/>
            <person name="Benslimane H."/>
            <person name="Strelkov S.E."/>
            <person name="Turner J."/>
            <person name="Liu Z."/>
            <person name="Moffat C.S."/>
        </authorList>
    </citation>
    <scope>NUCLEOTIDE SEQUENCE [LARGE SCALE GENOMIC DNA]</scope>
</reference>